<comment type="caution">
    <text evidence="1">The sequence shown here is derived from an EMBL/GenBank/DDBJ whole genome shotgun (WGS) entry which is preliminary data.</text>
</comment>
<dbReference type="Proteomes" id="UP000186039">
    <property type="component" value="Unassembled WGS sequence"/>
</dbReference>
<dbReference type="RefSeq" id="WP_075714997.1">
    <property type="nucleotide sequence ID" value="NZ_AP019656.1"/>
</dbReference>
<dbReference type="EMBL" id="MJMH01000172">
    <property type="protein sequence ID" value="OLQ91651.1"/>
    <property type="molecule type" value="Genomic_DNA"/>
</dbReference>
<evidence type="ECO:0000313" key="1">
    <source>
        <dbReference type="EMBL" id="OLQ91651.1"/>
    </source>
</evidence>
<evidence type="ECO:0008006" key="3">
    <source>
        <dbReference type="Google" id="ProtNLM"/>
    </source>
</evidence>
<keyword evidence="2" id="KW-1185">Reference proteome</keyword>
<evidence type="ECO:0000313" key="2">
    <source>
        <dbReference type="Proteomes" id="UP000186039"/>
    </source>
</evidence>
<proteinExistence type="predicted"/>
<accession>A0ABX3FG69</accession>
<gene>
    <name evidence="1" type="ORF">BIY20_09620</name>
</gene>
<reference evidence="1 2" key="1">
    <citation type="submission" date="2016-09" db="EMBL/GenBank/DDBJ databases">
        <title>Genomic Taxonomy of the Vibrionaceae.</title>
        <authorList>
            <person name="Gonzalez-Castillo A."/>
            <person name="Gomez-Gil B."/>
            <person name="Enciso-Ibarra K."/>
        </authorList>
    </citation>
    <scope>NUCLEOTIDE SEQUENCE [LARGE SCALE GENOMIC DNA]</scope>
    <source>
        <strain evidence="1 2">CAIM 1902</strain>
    </source>
</reference>
<sequence length="82" mass="9165">MGVLTASALALGGWAYELDNQSVRHEVLIKQLDKNDAALMQLVNTNQSQLIDIQKDTVQLLHQQDNRLTVIETVLKEQINAP</sequence>
<protein>
    <recommendedName>
        <fullName evidence="3">Chemotaxis protein</fullName>
    </recommendedName>
</protein>
<organism evidence="1 2">
    <name type="scientific">Vibrio panuliri</name>
    <dbReference type="NCBI Taxonomy" id="1381081"/>
    <lineage>
        <taxon>Bacteria</taxon>
        <taxon>Pseudomonadati</taxon>
        <taxon>Pseudomonadota</taxon>
        <taxon>Gammaproteobacteria</taxon>
        <taxon>Vibrionales</taxon>
        <taxon>Vibrionaceae</taxon>
        <taxon>Vibrio</taxon>
    </lineage>
</organism>
<name>A0ABX3FG69_9VIBR</name>